<dbReference type="InterPro" id="IPR042095">
    <property type="entry name" value="SUMF_sf"/>
</dbReference>
<dbReference type="AlphaFoldDB" id="A0A6A6P4W1"/>
<name>A0A6A6P4W1_9PEZI</name>
<accession>A0A6A6P4W1</accession>
<evidence type="ECO:0000256" key="2">
    <source>
        <dbReference type="ARBA" id="ARBA00022679"/>
    </source>
</evidence>
<dbReference type="InterPro" id="IPR029063">
    <property type="entry name" value="SAM-dependent_MTases_sf"/>
</dbReference>
<keyword evidence="10" id="KW-0430">Lectin</keyword>
<reference evidence="10" key="1">
    <citation type="journal article" date="2020" name="Stud. Mycol.">
        <title>101 Dothideomycetes genomes: a test case for predicting lifestyles and emergence of pathogens.</title>
        <authorList>
            <person name="Haridas S."/>
            <person name="Albert R."/>
            <person name="Binder M."/>
            <person name="Bloem J."/>
            <person name="Labutti K."/>
            <person name="Salamov A."/>
            <person name="Andreopoulos B."/>
            <person name="Baker S."/>
            <person name="Barry K."/>
            <person name="Bills G."/>
            <person name="Bluhm B."/>
            <person name="Cannon C."/>
            <person name="Castanera R."/>
            <person name="Culley D."/>
            <person name="Daum C."/>
            <person name="Ezra D."/>
            <person name="Gonzalez J."/>
            <person name="Henrissat B."/>
            <person name="Kuo A."/>
            <person name="Liang C."/>
            <person name="Lipzen A."/>
            <person name="Lutzoni F."/>
            <person name="Magnuson J."/>
            <person name="Mondo S."/>
            <person name="Nolan M."/>
            <person name="Ohm R."/>
            <person name="Pangilinan J."/>
            <person name="Park H.-J."/>
            <person name="Ramirez L."/>
            <person name="Alfaro M."/>
            <person name="Sun H."/>
            <person name="Tritt A."/>
            <person name="Yoshinaga Y."/>
            <person name="Zwiers L.-H."/>
            <person name="Turgeon B."/>
            <person name="Goodwin S."/>
            <person name="Spatafora J."/>
            <person name="Crous P."/>
            <person name="Grigoriev I."/>
        </authorList>
    </citation>
    <scope>NUCLEOTIDE SEQUENCE</scope>
    <source>
        <strain evidence="10">ATCC 16933</strain>
    </source>
</reference>
<evidence type="ECO:0000256" key="3">
    <source>
        <dbReference type="ARBA" id="ARBA00023002"/>
    </source>
</evidence>
<dbReference type="OrthoDB" id="659at2759"/>
<dbReference type="NCBIfam" id="TIGR03439">
    <property type="entry name" value="methyl_EasF"/>
    <property type="match status" value="1"/>
</dbReference>
<proteinExistence type="predicted"/>
<evidence type="ECO:0000256" key="6">
    <source>
        <dbReference type="SAM" id="MobiDB-lite"/>
    </source>
</evidence>
<keyword evidence="3" id="KW-0560">Oxidoreductase</keyword>
<feature type="domain" description="Sulfatase-modifying factor enzyme-like" evidence="7">
    <location>
        <begin position="548"/>
        <end position="679"/>
    </location>
</feature>
<keyword evidence="4" id="KW-0408">Iron</keyword>
<dbReference type="Gene3D" id="3.40.50.150">
    <property type="entry name" value="Vaccinia Virus protein VP39"/>
    <property type="match status" value="1"/>
</dbReference>
<keyword evidence="1" id="KW-0489">Methyltransferase</keyword>
<evidence type="ECO:0000259" key="9">
    <source>
        <dbReference type="Pfam" id="PF12867"/>
    </source>
</evidence>
<feature type="domain" description="DinB-like" evidence="9">
    <location>
        <begin position="351"/>
        <end position="486"/>
    </location>
</feature>
<dbReference type="InterPro" id="IPR051128">
    <property type="entry name" value="EgtD_Methyltrsf_superfamily"/>
</dbReference>
<dbReference type="SUPFAM" id="SSF53335">
    <property type="entry name" value="S-adenosyl-L-methionine-dependent methyltransferases"/>
    <property type="match status" value="1"/>
</dbReference>
<evidence type="ECO:0000256" key="4">
    <source>
        <dbReference type="ARBA" id="ARBA00023004"/>
    </source>
</evidence>
<evidence type="ECO:0000259" key="7">
    <source>
        <dbReference type="Pfam" id="PF03781"/>
    </source>
</evidence>
<dbReference type="InterPro" id="IPR019257">
    <property type="entry name" value="MeTrfase_dom"/>
</dbReference>
<feature type="region of interest" description="Disordered" evidence="6">
    <location>
        <begin position="710"/>
        <end position="739"/>
    </location>
</feature>
<keyword evidence="2" id="KW-0808">Transferase</keyword>
<protein>
    <submittedName>
        <fullName evidence="10">C-type lectin protein</fullName>
    </submittedName>
</protein>
<dbReference type="SUPFAM" id="SSF56436">
    <property type="entry name" value="C-type lectin-like"/>
    <property type="match status" value="1"/>
</dbReference>
<organism evidence="10 11">
    <name type="scientific">Lineolata rhizophorae</name>
    <dbReference type="NCBI Taxonomy" id="578093"/>
    <lineage>
        <taxon>Eukaryota</taxon>
        <taxon>Fungi</taxon>
        <taxon>Dikarya</taxon>
        <taxon>Ascomycota</taxon>
        <taxon>Pezizomycotina</taxon>
        <taxon>Dothideomycetes</taxon>
        <taxon>Dothideomycetes incertae sedis</taxon>
        <taxon>Lineolatales</taxon>
        <taxon>Lineolataceae</taxon>
        <taxon>Lineolata</taxon>
    </lineage>
</organism>
<dbReference type="Pfam" id="PF03781">
    <property type="entry name" value="FGE-sulfatase"/>
    <property type="match status" value="2"/>
</dbReference>
<dbReference type="Gene3D" id="3.90.1580.10">
    <property type="entry name" value="paralog of FGE (formylglycine-generating enzyme)"/>
    <property type="match status" value="1"/>
</dbReference>
<gene>
    <name evidence="10" type="ORF">BDY21DRAFT_282951</name>
</gene>
<dbReference type="PANTHER" id="PTHR43397">
    <property type="entry name" value="ERGOTHIONEINE BIOSYNTHESIS PROTEIN 1"/>
    <property type="match status" value="1"/>
</dbReference>
<keyword evidence="11" id="KW-1185">Reference proteome</keyword>
<dbReference type="Pfam" id="PF10017">
    <property type="entry name" value="Methyltransf_33"/>
    <property type="match status" value="1"/>
</dbReference>
<evidence type="ECO:0000259" key="8">
    <source>
        <dbReference type="Pfam" id="PF10017"/>
    </source>
</evidence>
<comment type="pathway">
    <text evidence="5">Amino-acid biosynthesis; ergothioneine biosynthesis.</text>
</comment>
<dbReference type="InterPro" id="IPR017805">
    <property type="entry name" value="SAM_MeTrfase_EasF-type_put"/>
</dbReference>
<evidence type="ECO:0000256" key="1">
    <source>
        <dbReference type="ARBA" id="ARBA00022603"/>
    </source>
</evidence>
<evidence type="ECO:0000256" key="5">
    <source>
        <dbReference type="ARBA" id="ARBA00037882"/>
    </source>
</evidence>
<dbReference type="Proteomes" id="UP000799766">
    <property type="component" value="Unassembled WGS sequence"/>
</dbReference>
<sequence length="859" mass="94659">MILDIRHEAHEHSILDDIYKGLHPADSDGGEKRLPTLLLYDEAGLKLFEKITYLDEYYLTNAEIEVLAGYARRIAERIPAGSLLVELGSGNLRKILILLDAFEQLAKPIEYYALDLSLNELRRTLSAVPADVFQHVKVFGLHGTYDDGLDWLRSPAVSAKPKTVLTMGSSIGNFSRPEAPKFLKSFAKALNPGDLMLVGIDACKDPEKVYHAYNDKKGVTHRFVLNGLVHANRLLGREVFKLDDWRVVGEYDEAAGRHQAFASPNKDVVFDDSTIIRKDERVRIEESYKFSADETIQLWESAGLAEGASWFNKLGDYGLHLVSIPTFHFPPDPVSYASHPVPTMHDWESLWSAWDTVTRGMIPDTELLEKPIKLRNACIFYLGHIPTFLDMHLTRSTGAPATEPHSYPSIFERGIDPDVDNPELCHAHSDIPDTWPPLAEILAFQARVRARVRFLYRTGAAQASPGSVGRALWLGFEHEVMHLETLLYMLVQSARTLAPAGVVPPDFEAMAGAAKRAAAPNRWFEIPAQEVVLGMDDPEEDGGPDRFFGWDNEKPARRAQVAAFAAKARPITNGEYAEYLLRTKREARLPASWTTEVGKVAVNGYDDDASSKAAPPINPSAAAAAAVNAVDAYVRGKFVRSVFGAVPLALALDWPVAASYDELAGCAAWMGGRIPSIEEARSMYVHAERLKAKDVAKAVVVTIPAVNSHLSNDGVEETPPSERAHRPSSPAPHHSPEAQGAGLFRDLRSVNVGFRHWHPVPVTAAGGALAGHAELGGVWEWTSSPLAPHAGFAPMPAYPGYTADFFDGKHNVVLGGSWATHPRIAGRASFVNWYQRNYPYVWAGARLVRDLPIPTEEKD</sequence>
<dbReference type="InterPro" id="IPR005532">
    <property type="entry name" value="SUMF_dom"/>
</dbReference>
<dbReference type="InterPro" id="IPR024775">
    <property type="entry name" value="DinB-like"/>
</dbReference>
<evidence type="ECO:0000313" key="11">
    <source>
        <dbReference type="Proteomes" id="UP000799766"/>
    </source>
</evidence>
<dbReference type="InterPro" id="IPR016187">
    <property type="entry name" value="CTDL_fold"/>
</dbReference>
<dbReference type="PANTHER" id="PTHR43397:SF1">
    <property type="entry name" value="ERGOTHIONEINE BIOSYNTHESIS PROTEIN 1"/>
    <property type="match status" value="1"/>
</dbReference>
<feature type="domain" description="Sulfatase-modifying factor enzyme-like" evidence="7">
    <location>
        <begin position="749"/>
        <end position="849"/>
    </location>
</feature>
<dbReference type="GO" id="GO:0032259">
    <property type="term" value="P:methylation"/>
    <property type="evidence" value="ECO:0007669"/>
    <property type="project" value="UniProtKB-KW"/>
</dbReference>
<feature type="domain" description="Histidine-specific methyltransferase SAM-dependent" evidence="8">
    <location>
        <begin position="16"/>
        <end position="322"/>
    </location>
</feature>
<evidence type="ECO:0000313" key="10">
    <source>
        <dbReference type="EMBL" id="KAF2459036.1"/>
    </source>
</evidence>
<dbReference type="GO" id="GO:0008168">
    <property type="term" value="F:methyltransferase activity"/>
    <property type="evidence" value="ECO:0007669"/>
    <property type="project" value="UniProtKB-KW"/>
</dbReference>
<dbReference type="EMBL" id="MU001676">
    <property type="protein sequence ID" value="KAF2459036.1"/>
    <property type="molecule type" value="Genomic_DNA"/>
</dbReference>
<dbReference type="Pfam" id="PF12867">
    <property type="entry name" value="DinB_2"/>
    <property type="match status" value="1"/>
</dbReference>
<dbReference type="GO" id="GO:0030246">
    <property type="term" value="F:carbohydrate binding"/>
    <property type="evidence" value="ECO:0007669"/>
    <property type="project" value="UniProtKB-KW"/>
</dbReference>